<organism evidence="1 2">
    <name type="scientific">Sphingomonas canadensis</name>
    <dbReference type="NCBI Taxonomy" id="1219257"/>
    <lineage>
        <taxon>Bacteria</taxon>
        <taxon>Pseudomonadati</taxon>
        <taxon>Pseudomonadota</taxon>
        <taxon>Alphaproteobacteria</taxon>
        <taxon>Sphingomonadales</taxon>
        <taxon>Sphingomonadaceae</taxon>
        <taxon>Sphingomonas</taxon>
    </lineage>
</organism>
<dbReference type="Proteomes" id="UP001596977">
    <property type="component" value="Unassembled WGS sequence"/>
</dbReference>
<evidence type="ECO:0000313" key="1">
    <source>
        <dbReference type="EMBL" id="MFD0945812.1"/>
    </source>
</evidence>
<keyword evidence="2" id="KW-1185">Reference proteome</keyword>
<reference evidence="2" key="1">
    <citation type="journal article" date="2019" name="Int. J. Syst. Evol. Microbiol.">
        <title>The Global Catalogue of Microorganisms (GCM) 10K type strain sequencing project: providing services to taxonomists for standard genome sequencing and annotation.</title>
        <authorList>
            <consortium name="The Broad Institute Genomics Platform"/>
            <consortium name="The Broad Institute Genome Sequencing Center for Infectious Disease"/>
            <person name="Wu L."/>
            <person name="Ma J."/>
        </authorList>
    </citation>
    <scope>NUCLEOTIDE SEQUENCE [LARGE SCALE GENOMIC DNA]</scope>
    <source>
        <strain evidence="2">CCUG 62982</strain>
    </source>
</reference>
<comment type="caution">
    <text evidence="1">The sequence shown here is derived from an EMBL/GenBank/DDBJ whole genome shotgun (WGS) entry which is preliminary data.</text>
</comment>
<sequence length="122" mass="13633">MSEVDVMIVLVLRDAGLRSILAARLSFAGAQVVTAQAIHDPAVTRHIRKRAVLVVEAEAVAGRSGEWIDALVDDPLWIEVVVLVEEGERECLPDEPRLLPVHRIRAYPELYARLPYWTDAAR</sequence>
<name>A0ABW3H4N6_9SPHN</name>
<accession>A0ABW3H4N6</accession>
<gene>
    <name evidence="1" type="ORF">ACFQ1E_05630</name>
</gene>
<dbReference type="EMBL" id="JBHTJG010000002">
    <property type="protein sequence ID" value="MFD0945812.1"/>
    <property type="molecule type" value="Genomic_DNA"/>
</dbReference>
<proteinExistence type="predicted"/>
<dbReference type="RefSeq" id="WP_264943386.1">
    <property type="nucleotide sequence ID" value="NZ_JAPDRA010000002.1"/>
</dbReference>
<protein>
    <submittedName>
        <fullName evidence="1">Uncharacterized protein</fullName>
    </submittedName>
</protein>
<evidence type="ECO:0000313" key="2">
    <source>
        <dbReference type="Proteomes" id="UP001596977"/>
    </source>
</evidence>